<keyword evidence="2" id="KW-1185">Reference proteome</keyword>
<reference evidence="1" key="1">
    <citation type="submission" date="2021-06" db="EMBL/GenBank/DDBJ databases">
        <title>Comparative genomics, transcriptomics and evolutionary studies reveal genomic signatures of adaptation to plant cell wall in hemibiotrophic fungi.</title>
        <authorList>
            <consortium name="DOE Joint Genome Institute"/>
            <person name="Baroncelli R."/>
            <person name="Diaz J.F."/>
            <person name="Benocci T."/>
            <person name="Peng M."/>
            <person name="Battaglia E."/>
            <person name="Haridas S."/>
            <person name="Andreopoulos W."/>
            <person name="Labutti K."/>
            <person name="Pangilinan J."/>
            <person name="Floch G.L."/>
            <person name="Makela M.R."/>
            <person name="Henrissat B."/>
            <person name="Grigoriev I.V."/>
            <person name="Crouch J.A."/>
            <person name="De Vries R.P."/>
            <person name="Sukno S.A."/>
            <person name="Thon M.R."/>
        </authorList>
    </citation>
    <scope>NUCLEOTIDE SEQUENCE</scope>
    <source>
        <strain evidence="1">CBS 125086</strain>
    </source>
</reference>
<organism evidence="1 2">
    <name type="scientific">Colletotrichum navitas</name>
    <dbReference type="NCBI Taxonomy" id="681940"/>
    <lineage>
        <taxon>Eukaryota</taxon>
        <taxon>Fungi</taxon>
        <taxon>Dikarya</taxon>
        <taxon>Ascomycota</taxon>
        <taxon>Pezizomycotina</taxon>
        <taxon>Sordariomycetes</taxon>
        <taxon>Hypocreomycetidae</taxon>
        <taxon>Glomerellales</taxon>
        <taxon>Glomerellaceae</taxon>
        <taxon>Colletotrichum</taxon>
        <taxon>Colletotrichum graminicola species complex</taxon>
    </lineage>
</organism>
<dbReference type="GeneID" id="85441426"/>
<evidence type="ECO:0000313" key="2">
    <source>
        <dbReference type="Proteomes" id="UP001230504"/>
    </source>
</evidence>
<dbReference type="EMBL" id="JAHLJV010000013">
    <property type="protein sequence ID" value="KAK1596195.1"/>
    <property type="molecule type" value="Genomic_DNA"/>
</dbReference>
<gene>
    <name evidence="1" type="ORF">LY79DRAFT_545683</name>
</gene>
<comment type="caution">
    <text evidence="1">The sequence shown here is derived from an EMBL/GenBank/DDBJ whole genome shotgun (WGS) entry which is preliminary data.</text>
</comment>
<dbReference type="RefSeq" id="XP_060417114.1">
    <property type="nucleotide sequence ID" value="XM_060557186.1"/>
</dbReference>
<name>A0AAD8V974_9PEZI</name>
<dbReference type="AlphaFoldDB" id="A0AAD8V974"/>
<dbReference type="Proteomes" id="UP001230504">
    <property type="component" value="Unassembled WGS sequence"/>
</dbReference>
<evidence type="ECO:0000313" key="1">
    <source>
        <dbReference type="EMBL" id="KAK1596195.1"/>
    </source>
</evidence>
<accession>A0AAD8V974</accession>
<sequence length="72" mass="7678">MGGRAAITRSGRYSRVCVCVCVTAADEVPGFLVGLFAESSSSISRRGAHWRFVTSVLLWTSSTGVRIWTPGG</sequence>
<protein>
    <submittedName>
        <fullName evidence="1">Uncharacterized protein</fullName>
    </submittedName>
</protein>
<proteinExistence type="predicted"/>